<organism evidence="1 3">
    <name type="scientific">Bacillus thuringiensis</name>
    <dbReference type="NCBI Taxonomy" id="1428"/>
    <lineage>
        <taxon>Bacteria</taxon>
        <taxon>Bacillati</taxon>
        <taxon>Bacillota</taxon>
        <taxon>Bacilli</taxon>
        <taxon>Bacillales</taxon>
        <taxon>Bacillaceae</taxon>
        <taxon>Bacillus</taxon>
        <taxon>Bacillus cereus group</taxon>
    </lineage>
</organism>
<gene>
    <name evidence="2" type="ORF">COE48_05345</name>
    <name evidence="1" type="ORF">CON01_00880</name>
</gene>
<dbReference type="AlphaFoldDB" id="A0A9X6YIX5"/>
<evidence type="ECO:0000313" key="4">
    <source>
        <dbReference type="Proteomes" id="UP000223445"/>
    </source>
</evidence>
<sequence length="168" mass="19388">MIVILEGNELNFKSTVAAKLKEEMKCETIKGNSFELAQLPEGALVTYLYGITKKHAAIVDRFIYSNLVYTNLYEGYTRLQEDQVEFLEKLLKGHALVVHLHAKADTLIKRKQHREEKDVDDVMFSKINDEFSRVLKDSRLPVLEISTEEYSSTEITEIIMKYVRGTIN</sequence>
<protein>
    <submittedName>
        <fullName evidence="1">Uncharacterized protein</fullName>
    </submittedName>
</protein>
<dbReference type="RefSeq" id="WP_088011348.1">
    <property type="nucleotide sequence ID" value="NZ_JASVEG010000007.1"/>
</dbReference>
<dbReference type="Proteomes" id="UP000223445">
    <property type="component" value="Unassembled WGS sequence"/>
</dbReference>
<proteinExistence type="predicted"/>
<evidence type="ECO:0000313" key="1">
    <source>
        <dbReference type="EMBL" id="PED16436.1"/>
    </source>
</evidence>
<dbReference type="EMBL" id="NUPM01000005">
    <property type="protein sequence ID" value="PGZ05010.1"/>
    <property type="molecule type" value="Genomic_DNA"/>
</dbReference>
<dbReference type="InterPro" id="IPR027417">
    <property type="entry name" value="P-loop_NTPase"/>
</dbReference>
<dbReference type="SUPFAM" id="SSF52540">
    <property type="entry name" value="P-loop containing nucleoside triphosphate hydrolases"/>
    <property type="match status" value="1"/>
</dbReference>
<name>A0A9X6YIX5_BACTU</name>
<dbReference type="Gene3D" id="3.40.50.300">
    <property type="entry name" value="P-loop containing nucleotide triphosphate hydrolases"/>
    <property type="match status" value="1"/>
</dbReference>
<reference evidence="3 4" key="1">
    <citation type="submission" date="2017-09" db="EMBL/GenBank/DDBJ databases">
        <title>Large-scale bioinformatics analysis of Bacillus genomes uncovers conserved roles of natural products in bacterial physiology.</title>
        <authorList>
            <consortium name="Agbiome Team Llc"/>
            <person name="Bleich R.M."/>
            <person name="Grubbs K.J."/>
            <person name="Santa Maria K.C."/>
            <person name="Allen S.E."/>
            <person name="Farag S."/>
            <person name="Shank E.A."/>
            <person name="Bowers A."/>
        </authorList>
    </citation>
    <scope>NUCLEOTIDE SEQUENCE [LARGE SCALE GENOMIC DNA]</scope>
    <source>
        <strain evidence="2 4">AFS030179</strain>
        <strain evidence="1 3">AFS094940</strain>
    </source>
</reference>
<accession>A0A9X6YIX5</accession>
<comment type="caution">
    <text evidence="1">The sequence shown here is derived from an EMBL/GenBank/DDBJ whole genome shotgun (WGS) entry which is preliminary data.</text>
</comment>
<dbReference type="Proteomes" id="UP000220127">
    <property type="component" value="Unassembled WGS sequence"/>
</dbReference>
<dbReference type="EMBL" id="NVMD01000002">
    <property type="protein sequence ID" value="PED16436.1"/>
    <property type="molecule type" value="Genomic_DNA"/>
</dbReference>
<evidence type="ECO:0000313" key="2">
    <source>
        <dbReference type="EMBL" id="PGZ05010.1"/>
    </source>
</evidence>
<evidence type="ECO:0000313" key="3">
    <source>
        <dbReference type="Proteomes" id="UP000220127"/>
    </source>
</evidence>